<name>A0A1F5VVS6_9BACT</name>
<evidence type="ECO:0000256" key="10">
    <source>
        <dbReference type="ARBA" id="ARBA00049187"/>
    </source>
</evidence>
<dbReference type="Pfam" id="PF02852">
    <property type="entry name" value="Pyr_redox_dim"/>
    <property type="match status" value="1"/>
</dbReference>
<dbReference type="InterPro" id="IPR023753">
    <property type="entry name" value="FAD/NAD-binding_dom"/>
</dbReference>
<feature type="binding site" evidence="12">
    <location>
        <position position="203"/>
    </location>
    <ligand>
        <name>NAD(+)</name>
        <dbReference type="ChEBI" id="CHEBI:57540"/>
    </ligand>
</feature>
<dbReference type="NCBIfam" id="TIGR01350">
    <property type="entry name" value="lipoamide_DH"/>
    <property type="match status" value="1"/>
</dbReference>
<dbReference type="STRING" id="1817863.A2Y62_20330"/>
<dbReference type="GO" id="GO:0050660">
    <property type="term" value="F:flavin adenine dinucleotide binding"/>
    <property type="evidence" value="ECO:0007669"/>
    <property type="project" value="InterPro"/>
</dbReference>
<dbReference type="Gene3D" id="3.50.50.60">
    <property type="entry name" value="FAD/NAD(P)-binding domain"/>
    <property type="match status" value="2"/>
</dbReference>
<dbReference type="PIRSF" id="PIRSF000350">
    <property type="entry name" value="Mercury_reductase_MerA"/>
    <property type="match status" value="1"/>
</dbReference>
<dbReference type="Gene3D" id="3.30.390.30">
    <property type="match status" value="1"/>
</dbReference>
<organism evidence="17 18">
    <name type="scientific">Candidatus Fischerbacteria bacterium RBG_13_37_8</name>
    <dbReference type="NCBI Taxonomy" id="1817863"/>
    <lineage>
        <taxon>Bacteria</taxon>
        <taxon>Candidatus Fischeribacteriota</taxon>
    </lineage>
</organism>
<dbReference type="SUPFAM" id="SSF51905">
    <property type="entry name" value="FAD/NAD(P)-binding domain"/>
    <property type="match status" value="1"/>
</dbReference>
<evidence type="ECO:0000256" key="2">
    <source>
        <dbReference type="ARBA" id="ARBA00012608"/>
    </source>
</evidence>
<evidence type="ECO:0000256" key="8">
    <source>
        <dbReference type="ARBA" id="ARBA00023157"/>
    </source>
</evidence>
<keyword evidence="4 14" id="KW-0285">Flavoprotein</keyword>
<proteinExistence type="inferred from homology"/>
<comment type="caution">
    <text evidence="17">The sequence shown here is derived from an EMBL/GenBank/DDBJ whole genome shotgun (WGS) entry which is preliminary data.</text>
</comment>
<evidence type="ECO:0000256" key="9">
    <source>
        <dbReference type="ARBA" id="ARBA00023284"/>
    </source>
</evidence>
<feature type="binding site" evidence="12">
    <location>
        <begin position="317"/>
        <end position="320"/>
    </location>
    <ligand>
        <name>FAD</name>
        <dbReference type="ChEBI" id="CHEBI:57692"/>
    </ligand>
</feature>
<keyword evidence="8" id="KW-1015">Disulfide bond</keyword>
<dbReference type="InterPro" id="IPR001100">
    <property type="entry name" value="Pyr_nuc-diS_OxRdtase"/>
</dbReference>
<keyword evidence="9 14" id="KW-0676">Redox-active center</keyword>
<feature type="binding site" evidence="12">
    <location>
        <begin position="143"/>
        <end position="145"/>
    </location>
    <ligand>
        <name>FAD</name>
        <dbReference type="ChEBI" id="CHEBI:57692"/>
    </ligand>
</feature>
<comment type="miscellaneous">
    <text evidence="14">The active site is a redox-active disulfide bond.</text>
</comment>
<keyword evidence="5 12" id="KW-0274">FAD</keyword>
<dbReference type="EMBL" id="MFGW01000055">
    <property type="protein sequence ID" value="OGF67403.1"/>
    <property type="molecule type" value="Genomic_DNA"/>
</dbReference>
<evidence type="ECO:0000313" key="18">
    <source>
        <dbReference type="Proteomes" id="UP000178943"/>
    </source>
</evidence>
<evidence type="ECO:0000259" key="15">
    <source>
        <dbReference type="Pfam" id="PF02852"/>
    </source>
</evidence>
<protein>
    <recommendedName>
        <fullName evidence="3 14">Dihydrolipoyl dehydrogenase</fullName>
        <ecNumber evidence="2 14">1.8.1.4</ecNumber>
    </recommendedName>
</protein>
<comment type="catalytic activity">
    <reaction evidence="10 14">
        <text>N(6)-[(R)-dihydrolipoyl]-L-lysyl-[protein] + NAD(+) = N(6)-[(R)-lipoyl]-L-lysyl-[protein] + NADH + H(+)</text>
        <dbReference type="Rhea" id="RHEA:15045"/>
        <dbReference type="Rhea" id="RHEA-COMP:10474"/>
        <dbReference type="Rhea" id="RHEA-COMP:10475"/>
        <dbReference type="ChEBI" id="CHEBI:15378"/>
        <dbReference type="ChEBI" id="CHEBI:57540"/>
        <dbReference type="ChEBI" id="CHEBI:57945"/>
        <dbReference type="ChEBI" id="CHEBI:83099"/>
        <dbReference type="ChEBI" id="CHEBI:83100"/>
        <dbReference type="EC" id="1.8.1.4"/>
    </reaction>
</comment>
<feature type="domain" description="FAD/NAD(P)-binding" evidence="16">
    <location>
        <begin position="6"/>
        <end position="326"/>
    </location>
</feature>
<dbReference type="PROSITE" id="PS00076">
    <property type="entry name" value="PYRIDINE_REDOX_1"/>
    <property type="match status" value="1"/>
</dbReference>
<feature type="disulfide bond" description="Redox-active" evidence="13">
    <location>
        <begin position="43"/>
        <end position="48"/>
    </location>
</feature>
<dbReference type="Proteomes" id="UP000178943">
    <property type="component" value="Unassembled WGS sequence"/>
</dbReference>
<dbReference type="InterPro" id="IPR012999">
    <property type="entry name" value="Pyr_OxRdtase_I_AS"/>
</dbReference>
<reference evidence="17 18" key="1">
    <citation type="journal article" date="2016" name="Nat. Commun.">
        <title>Thousands of microbial genomes shed light on interconnected biogeochemical processes in an aquifer system.</title>
        <authorList>
            <person name="Anantharaman K."/>
            <person name="Brown C.T."/>
            <person name="Hug L.A."/>
            <person name="Sharon I."/>
            <person name="Castelle C.J."/>
            <person name="Probst A.J."/>
            <person name="Thomas B.C."/>
            <person name="Singh A."/>
            <person name="Wilkins M.J."/>
            <person name="Karaoz U."/>
            <person name="Brodie E.L."/>
            <person name="Williams K.H."/>
            <person name="Hubbard S.S."/>
            <person name="Banfield J.F."/>
        </authorList>
    </citation>
    <scope>NUCLEOTIDE SEQUENCE [LARGE SCALE GENOMIC DNA]</scope>
</reference>
<dbReference type="InterPro" id="IPR004099">
    <property type="entry name" value="Pyr_nucl-diS_OxRdtase_dimer"/>
</dbReference>
<feature type="binding site" evidence="12">
    <location>
        <position position="52"/>
    </location>
    <ligand>
        <name>FAD</name>
        <dbReference type="ChEBI" id="CHEBI:57692"/>
    </ligand>
</feature>
<feature type="binding site" evidence="12">
    <location>
        <position position="311"/>
    </location>
    <ligand>
        <name>FAD</name>
        <dbReference type="ChEBI" id="CHEBI:57692"/>
    </ligand>
</feature>
<keyword evidence="12" id="KW-0547">Nucleotide-binding</keyword>
<dbReference type="GO" id="GO:0004148">
    <property type="term" value="F:dihydrolipoyl dehydrogenase (NADH) activity"/>
    <property type="evidence" value="ECO:0007669"/>
    <property type="project" value="UniProtKB-EC"/>
</dbReference>
<dbReference type="InterPro" id="IPR016156">
    <property type="entry name" value="FAD/NAD-linked_Rdtase_dimer_sf"/>
</dbReference>
<dbReference type="InterPro" id="IPR036188">
    <property type="entry name" value="FAD/NAD-bd_sf"/>
</dbReference>
<evidence type="ECO:0000256" key="5">
    <source>
        <dbReference type="ARBA" id="ARBA00022827"/>
    </source>
</evidence>
<dbReference type="InterPro" id="IPR006258">
    <property type="entry name" value="Lipoamide_DH"/>
</dbReference>
<sequence>MEEKRFNVVIIGGGPGGYVAAIKAGQLGLNVLLIEKQKLGGICLNVGCIPSKALITASKEYERIKTLETVGIKAVVEPVNWKVLQEWKSGVVNKLVNGVGQLCRGNGVQVMYGEAELAGSKELIIKQKDGNIKVLFDKLVIATGSYPIELKALPYDHEFIWDSTDALNSETIPKSMVVVGGGYVGLELGSVFARFGCKVTIVEMLSQVLPGFDIDVVRLIDRKLRKLGIESKVNSVITSIERKSDGIVATVNTKGVESSIEVEKILVSVGRKPLTNGYGLERSGVALDEKGFIKVDNQLRTNADGIYAIGDVAGMPMLAHKASKEGETVAEVLAGKNSVVDYRCVPAVVFTEPEIAVVGITEQQATEQNIDTIIGKFPFAASGRAMALQETDGFVKIIGDKATHELLGVTIIGPSASDLISEAALAIEMGAAVEDIALTIHPHPTLGETLMEAAKVAIGEPIHIMKQKG</sequence>
<keyword evidence="7 12" id="KW-0520">NAD</keyword>
<evidence type="ECO:0000256" key="7">
    <source>
        <dbReference type="ARBA" id="ARBA00023027"/>
    </source>
</evidence>
<dbReference type="PANTHER" id="PTHR22912:SF160">
    <property type="entry name" value="DIHYDROLIPOYL DEHYDROGENASE"/>
    <property type="match status" value="1"/>
</dbReference>
<keyword evidence="6 14" id="KW-0560">Oxidoreductase</keyword>
<dbReference type="InterPro" id="IPR050151">
    <property type="entry name" value="Class-I_Pyr_Nuc-Dis_Oxidored"/>
</dbReference>
<evidence type="ECO:0000256" key="6">
    <source>
        <dbReference type="ARBA" id="ARBA00023002"/>
    </source>
</evidence>
<dbReference type="EC" id="1.8.1.4" evidence="2 14"/>
<evidence type="ECO:0000313" key="17">
    <source>
        <dbReference type="EMBL" id="OGF67403.1"/>
    </source>
</evidence>
<evidence type="ECO:0000256" key="11">
    <source>
        <dbReference type="PIRSR" id="PIRSR000350-2"/>
    </source>
</evidence>
<dbReference type="FunFam" id="3.30.390.30:FF:000001">
    <property type="entry name" value="Dihydrolipoyl dehydrogenase"/>
    <property type="match status" value="1"/>
</dbReference>
<dbReference type="GO" id="GO:0006103">
    <property type="term" value="P:2-oxoglutarate metabolic process"/>
    <property type="evidence" value="ECO:0007669"/>
    <property type="project" value="TreeGrafter"/>
</dbReference>
<evidence type="ECO:0000256" key="13">
    <source>
        <dbReference type="PIRSR" id="PIRSR000350-4"/>
    </source>
</evidence>
<accession>A0A1F5VVS6</accession>
<evidence type="ECO:0000256" key="12">
    <source>
        <dbReference type="PIRSR" id="PIRSR000350-3"/>
    </source>
</evidence>
<gene>
    <name evidence="17" type="ORF">A2Y62_20330</name>
</gene>
<dbReference type="PRINTS" id="PR00368">
    <property type="entry name" value="FADPNR"/>
</dbReference>
<dbReference type="PANTHER" id="PTHR22912">
    <property type="entry name" value="DISULFIDE OXIDOREDUCTASE"/>
    <property type="match status" value="1"/>
</dbReference>
<comment type="similarity">
    <text evidence="1 14">Belongs to the class-I pyridine nucleotide-disulfide oxidoreductase family.</text>
</comment>
<feature type="active site" description="Proton acceptor" evidence="11">
    <location>
        <position position="443"/>
    </location>
</feature>
<evidence type="ECO:0000259" key="16">
    <source>
        <dbReference type="Pfam" id="PF07992"/>
    </source>
</evidence>
<evidence type="ECO:0000256" key="14">
    <source>
        <dbReference type="RuleBase" id="RU003692"/>
    </source>
</evidence>
<feature type="domain" description="Pyridine nucleotide-disulphide oxidoreductase dimerisation" evidence="15">
    <location>
        <begin position="345"/>
        <end position="454"/>
    </location>
</feature>
<dbReference type="AlphaFoldDB" id="A0A1F5VVS6"/>
<feature type="binding site" evidence="12">
    <location>
        <begin position="180"/>
        <end position="187"/>
    </location>
    <ligand>
        <name>NAD(+)</name>
        <dbReference type="ChEBI" id="CHEBI:57540"/>
    </ligand>
</feature>
<evidence type="ECO:0000256" key="1">
    <source>
        <dbReference type="ARBA" id="ARBA00007532"/>
    </source>
</evidence>
<evidence type="ECO:0000256" key="3">
    <source>
        <dbReference type="ARBA" id="ARBA00016961"/>
    </source>
</evidence>
<dbReference type="Pfam" id="PF07992">
    <property type="entry name" value="Pyr_redox_2"/>
    <property type="match status" value="1"/>
</dbReference>
<feature type="binding site" evidence="12">
    <location>
        <position position="270"/>
    </location>
    <ligand>
        <name>NAD(+)</name>
        <dbReference type="ChEBI" id="CHEBI:57540"/>
    </ligand>
</feature>
<evidence type="ECO:0000256" key="4">
    <source>
        <dbReference type="ARBA" id="ARBA00022630"/>
    </source>
</evidence>
<dbReference type="SUPFAM" id="SSF55424">
    <property type="entry name" value="FAD/NAD-linked reductases, dimerisation (C-terminal) domain"/>
    <property type="match status" value="1"/>
</dbReference>
<comment type="cofactor">
    <cofactor evidence="12 14">
        <name>FAD</name>
        <dbReference type="ChEBI" id="CHEBI:57692"/>
    </cofactor>
    <text evidence="12 14">Binds 1 FAD per subunit.</text>
</comment>
<dbReference type="PRINTS" id="PR00411">
    <property type="entry name" value="PNDRDTASEI"/>
</dbReference>